<keyword evidence="1 5" id="KW-0963">Cytoplasm</keyword>
<dbReference type="GO" id="GO:0043022">
    <property type="term" value="F:ribosome binding"/>
    <property type="evidence" value="ECO:0007669"/>
    <property type="project" value="InterPro"/>
</dbReference>
<dbReference type="InterPro" id="IPR002676">
    <property type="entry name" value="RimM_N"/>
</dbReference>
<dbReference type="InterPro" id="IPR009000">
    <property type="entry name" value="Transl_B-barrel_sf"/>
</dbReference>
<dbReference type="GO" id="GO:0006364">
    <property type="term" value="P:rRNA processing"/>
    <property type="evidence" value="ECO:0007669"/>
    <property type="project" value="UniProtKB-UniRule"/>
</dbReference>
<evidence type="ECO:0000256" key="3">
    <source>
        <dbReference type="ARBA" id="ARBA00022552"/>
    </source>
</evidence>
<dbReference type="Pfam" id="PF01782">
    <property type="entry name" value="RimM"/>
    <property type="match status" value="1"/>
</dbReference>
<comment type="caution">
    <text evidence="8">The sequence shown here is derived from an EMBL/GenBank/DDBJ whole genome shotgun (WGS) entry which is preliminary data.</text>
</comment>
<evidence type="ECO:0000256" key="2">
    <source>
        <dbReference type="ARBA" id="ARBA00022517"/>
    </source>
</evidence>
<dbReference type="Gene3D" id="2.30.30.240">
    <property type="entry name" value="PRC-barrel domain"/>
    <property type="match status" value="1"/>
</dbReference>
<comment type="similarity">
    <text evidence="5">Belongs to the RimM family.</text>
</comment>
<dbReference type="InterPro" id="IPR036976">
    <property type="entry name" value="RimM_N_sf"/>
</dbReference>
<keyword evidence="3 5" id="KW-0698">rRNA processing</keyword>
<dbReference type="GO" id="GO:0005840">
    <property type="term" value="C:ribosome"/>
    <property type="evidence" value="ECO:0007669"/>
    <property type="project" value="InterPro"/>
</dbReference>
<comment type="function">
    <text evidence="5">An accessory protein needed during the final step in the assembly of 30S ribosomal subunit, possibly for assembly of the head region. Essential for efficient processing of 16S rRNA. May be needed both before and after RbfA during the maturation of 16S rRNA. It has affinity for free ribosomal 30S subunits but not for 70S ribosomes.</text>
</comment>
<dbReference type="SUPFAM" id="SSF50447">
    <property type="entry name" value="Translation proteins"/>
    <property type="match status" value="1"/>
</dbReference>
<feature type="domain" description="RimM N-terminal" evidence="6">
    <location>
        <begin position="12"/>
        <end position="91"/>
    </location>
</feature>
<dbReference type="RefSeq" id="WP_119399303.1">
    <property type="nucleotide sequence ID" value="NZ_QWJJ01000009.1"/>
</dbReference>
<evidence type="ECO:0000313" key="9">
    <source>
        <dbReference type="Proteomes" id="UP000265848"/>
    </source>
</evidence>
<evidence type="ECO:0000256" key="5">
    <source>
        <dbReference type="HAMAP-Rule" id="MF_00014"/>
    </source>
</evidence>
<protein>
    <recommendedName>
        <fullName evidence="5">Ribosome maturation factor RimM</fullName>
    </recommendedName>
</protein>
<evidence type="ECO:0000259" key="7">
    <source>
        <dbReference type="Pfam" id="PF24986"/>
    </source>
</evidence>
<dbReference type="OrthoDB" id="9788191at2"/>
<accession>A0A399J1S5</accession>
<comment type="domain">
    <text evidence="5">The PRC barrel domain binds ribosomal protein uS19.</text>
</comment>
<proteinExistence type="inferred from homology"/>
<comment type="subcellular location">
    <subcellularLocation>
        <location evidence="5">Cytoplasm</location>
    </subcellularLocation>
</comment>
<evidence type="ECO:0000313" key="8">
    <source>
        <dbReference type="EMBL" id="RII38587.1"/>
    </source>
</evidence>
<dbReference type="PANTHER" id="PTHR33692:SF1">
    <property type="entry name" value="RIBOSOME MATURATION FACTOR RIMM"/>
    <property type="match status" value="1"/>
</dbReference>
<dbReference type="Proteomes" id="UP000265848">
    <property type="component" value="Unassembled WGS sequence"/>
</dbReference>
<dbReference type="Pfam" id="PF24986">
    <property type="entry name" value="PRC_RimM"/>
    <property type="match status" value="1"/>
</dbReference>
<keyword evidence="9" id="KW-1185">Reference proteome</keyword>
<organism evidence="8 9">
    <name type="scientific">Pseudooceanicola sediminis</name>
    <dbReference type="NCBI Taxonomy" id="2211117"/>
    <lineage>
        <taxon>Bacteria</taxon>
        <taxon>Pseudomonadati</taxon>
        <taxon>Pseudomonadota</taxon>
        <taxon>Alphaproteobacteria</taxon>
        <taxon>Rhodobacterales</taxon>
        <taxon>Paracoccaceae</taxon>
        <taxon>Pseudooceanicola</taxon>
    </lineage>
</organism>
<dbReference type="NCBIfam" id="TIGR02273">
    <property type="entry name" value="16S_RimM"/>
    <property type="match status" value="1"/>
</dbReference>
<dbReference type="Gene3D" id="2.40.30.60">
    <property type="entry name" value="RimM"/>
    <property type="match status" value="1"/>
</dbReference>
<dbReference type="InterPro" id="IPR011961">
    <property type="entry name" value="RimM"/>
</dbReference>
<name>A0A399J1S5_9RHOB</name>
<reference evidence="8 9" key="1">
    <citation type="submission" date="2018-08" db="EMBL/GenBank/DDBJ databases">
        <title>Pseudooceanicola sediminis CY03 in the family Rhodobacteracea.</title>
        <authorList>
            <person name="Zhang Y.-J."/>
        </authorList>
    </citation>
    <scope>NUCLEOTIDE SEQUENCE [LARGE SCALE GENOMIC DNA]</scope>
    <source>
        <strain evidence="8 9">CY03</strain>
    </source>
</reference>
<sequence length="173" mass="18195">MSDTTRENELVCVGAIAGAFGVRGEVRLKSFCADPAAIIDYAPLSTEDGSRTFSVDLTRSITNGFAAILSGVDTKEQADALKGLRLYAPRDRLPALPEDEYYHADLIGLLVVDTGGTELGRVKAVMDHGAGDLLEITGAGITGSILLPFTMDAVPTVDIEAGRIVADPPEGLF</sequence>
<dbReference type="PANTHER" id="PTHR33692">
    <property type="entry name" value="RIBOSOME MATURATION FACTOR RIMM"/>
    <property type="match status" value="1"/>
</dbReference>
<dbReference type="SUPFAM" id="SSF50346">
    <property type="entry name" value="PRC-barrel domain"/>
    <property type="match status" value="1"/>
</dbReference>
<keyword evidence="2 5" id="KW-0690">Ribosome biogenesis</keyword>
<dbReference type="GO" id="GO:0042274">
    <property type="term" value="P:ribosomal small subunit biogenesis"/>
    <property type="evidence" value="ECO:0007669"/>
    <property type="project" value="UniProtKB-UniRule"/>
</dbReference>
<dbReference type="AlphaFoldDB" id="A0A399J1S5"/>
<dbReference type="HAMAP" id="MF_00014">
    <property type="entry name" value="Ribosome_mat_RimM"/>
    <property type="match status" value="1"/>
</dbReference>
<dbReference type="InterPro" id="IPR011033">
    <property type="entry name" value="PRC_barrel-like_sf"/>
</dbReference>
<evidence type="ECO:0000256" key="1">
    <source>
        <dbReference type="ARBA" id="ARBA00022490"/>
    </source>
</evidence>
<evidence type="ECO:0000256" key="4">
    <source>
        <dbReference type="ARBA" id="ARBA00023186"/>
    </source>
</evidence>
<dbReference type="GO" id="GO:0005737">
    <property type="term" value="C:cytoplasm"/>
    <property type="evidence" value="ECO:0007669"/>
    <property type="project" value="UniProtKB-SubCell"/>
</dbReference>
<feature type="domain" description="Ribosome maturation factor RimM PRC barrel" evidence="7">
    <location>
        <begin position="104"/>
        <end position="172"/>
    </location>
</feature>
<keyword evidence="4 5" id="KW-0143">Chaperone</keyword>
<dbReference type="EMBL" id="QWJJ01000009">
    <property type="protein sequence ID" value="RII38587.1"/>
    <property type="molecule type" value="Genomic_DNA"/>
</dbReference>
<gene>
    <name evidence="5 8" type="primary">rimM</name>
    <name evidence="8" type="ORF">DL237_12040</name>
</gene>
<dbReference type="InterPro" id="IPR056792">
    <property type="entry name" value="PRC_RimM"/>
</dbReference>
<evidence type="ECO:0000259" key="6">
    <source>
        <dbReference type="Pfam" id="PF01782"/>
    </source>
</evidence>
<comment type="subunit">
    <text evidence="5">Binds ribosomal protein uS19.</text>
</comment>